<feature type="transmembrane region" description="Helical" evidence="2">
    <location>
        <begin position="118"/>
        <end position="136"/>
    </location>
</feature>
<evidence type="ECO:0000256" key="2">
    <source>
        <dbReference type="SAM" id="Phobius"/>
    </source>
</evidence>
<reference evidence="3 4" key="1">
    <citation type="submission" date="2019-08" db="EMBL/GenBank/DDBJ databases">
        <title>Deep-cultivation of Planctomycetes and their phenomic and genomic characterization uncovers novel biology.</title>
        <authorList>
            <person name="Wiegand S."/>
            <person name="Jogler M."/>
            <person name="Boedeker C."/>
            <person name="Pinto D."/>
            <person name="Vollmers J."/>
            <person name="Rivas-Marin E."/>
            <person name="Kohn T."/>
            <person name="Peeters S.H."/>
            <person name="Heuer A."/>
            <person name="Rast P."/>
            <person name="Oberbeckmann S."/>
            <person name="Bunk B."/>
            <person name="Jeske O."/>
            <person name="Meyerdierks A."/>
            <person name="Storesund J.E."/>
            <person name="Kallscheuer N."/>
            <person name="Luecker S."/>
            <person name="Lage O.M."/>
            <person name="Pohl T."/>
            <person name="Merkel B.J."/>
            <person name="Hornburger P."/>
            <person name="Mueller R.-W."/>
            <person name="Bruemmer F."/>
            <person name="Labrenz M."/>
            <person name="Spormann A.M."/>
            <person name="Op den Camp H."/>
            <person name="Overmann J."/>
            <person name="Amann R."/>
            <person name="Jetten M.S.M."/>
            <person name="Mascher T."/>
            <person name="Medema M.H."/>
            <person name="Devos D.P."/>
            <person name="Kaster A.-K."/>
            <person name="Ovreas L."/>
            <person name="Rohde M."/>
            <person name="Galperin M.Y."/>
            <person name="Jogler C."/>
        </authorList>
    </citation>
    <scope>NUCLEOTIDE SEQUENCE [LARGE SCALE GENOMIC DNA]</scope>
    <source>
        <strain evidence="3 4">FC18</strain>
    </source>
</reference>
<evidence type="ECO:0000313" key="3">
    <source>
        <dbReference type="EMBL" id="QEG21156.1"/>
    </source>
</evidence>
<feature type="transmembrane region" description="Helical" evidence="2">
    <location>
        <begin position="166"/>
        <end position="189"/>
    </location>
</feature>
<organism evidence="3 4">
    <name type="scientific">Mariniblastus fucicola</name>
    <dbReference type="NCBI Taxonomy" id="980251"/>
    <lineage>
        <taxon>Bacteria</taxon>
        <taxon>Pseudomonadati</taxon>
        <taxon>Planctomycetota</taxon>
        <taxon>Planctomycetia</taxon>
        <taxon>Pirellulales</taxon>
        <taxon>Pirellulaceae</taxon>
        <taxon>Mariniblastus</taxon>
    </lineage>
</organism>
<keyword evidence="2" id="KW-0472">Membrane</keyword>
<evidence type="ECO:0000256" key="1">
    <source>
        <dbReference type="SAM" id="MobiDB-lite"/>
    </source>
</evidence>
<gene>
    <name evidence="3" type="ORF">MFFC18_10100</name>
</gene>
<protein>
    <recommendedName>
        <fullName evidence="5">DUF4190 domain-containing protein</fullName>
    </recommendedName>
</protein>
<feature type="region of interest" description="Disordered" evidence="1">
    <location>
        <begin position="51"/>
        <end position="72"/>
    </location>
</feature>
<dbReference type="KEGG" id="mff:MFFC18_10100"/>
<evidence type="ECO:0000313" key="4">
    <source>
        <dbReference type="Proteomes" id="UP000322214"/>
    </source>
</evidence>
<dbReference type="Proteomes" id="UP000322214">
    <property type="component" value="Chromosome"/>
</dbReference>
<name>A0A5B9P945_9BACT</name>
<feature type="compositionally biased region" description="Polar residues" evidence="1">
    <location>
        <begin position="53"/>
        <end position="72"/>
    </location>
</feature>
<evidence type="ECO:0008006" key="5">
    <source>
        <dbReference type="Google" id="ProtNLM"/>
    </source>
</evidence>
<dbReference type="AlphaFoldDB" id="A0A5B9P945"/>
<keyword evidence="4" id="KW-1185">Reference proteome</keyword>
<sequence>MQLAVAQQVGYNSESDVQAHRCCEAKMNTESNDEPQKAEKSEEQFVAELISDWSDSQTPAEQNSPPQGSATSAISDTEIVDAEAVVAATVVPSVAYDPTVLVPRKISSKSPPSPMAHLAAKGGAVGAIVLGVLSFAGSFITSYAILNSFMGLALGLWGLKSNHRKMAMVGILLCLISAFFCAVEISGWLQSLWPNQDL</sequence>
<keyword evidence="2" id="KW-0812">Transmembrane</keyword>
<dbReference type="EMBL" id="CP042912">
    <property type="protein sequence ID" value="QEG21156.1"/>
    <property type="molecule type" value="Genomic_DNA"/>
</dbReference>
<proteinExistence type="predicted"/>
<accession>A0A5B9P945</accession>
<keyword evidence="2" id="KW-1133">Transmembrane helix</keyword>